<dbReference type="WBParaSite" id="HPBE_0000951101-mRNA-1">
    <property type="protein sequence ID" value="HPBE_0000951101-mRNA-1"/>
    <property type="gene ID" value="HPBE_0000951101"/>
</dbReference>
<name>A0A183FPH2_HELPZ</name>
<sequence length="141" mass="15927">LDAEDTDRIVSYFPPKPGAFTNYGRMFVNTKKVALTYTKLHLLLTLMLFQMDEETRFVVYTLEVLPDGCSNSLLVKLIKAKNDTGKSPSTTMILRMLRIVGAVCKTNCKELCLVSVNNQVAVEDFVCERYFIALGLYIESL</sequence>
<reference evidence="2" key="1">
    <citation type="submission" date="2019-09" db="UniProtKB">
        <authorList>
            <consortium name="WormBaseParasite"/>
        </authorList>
    </citation>
    <scope>IDENTIFICATION</scope>
</reference>
<dbReference type="PANTHER" id="PTHR23219:SF13">
    <property type="entry name" value="TYROSINE-PROTEIN PHOSPHATASE DOMAIN-CONTAINING PROTEIN"/>
    <property type="match status" value="1"/>
</dbReference>
<proteinExistence type="predicted"/>
<evidence type="ECO:0000313" key="2">
    <source>
        <dbReference type="WBParaSite" id="HPBE_0000951101-mRNA-1"/>
    </source>
</evidence>
<evidence type="ECO:0000313" key="1">
    <source>
        <dbReference type="Proteomes" id="UP000050761"/>
    </source>
</evidence>
<accession>A0A183FPH2</accession>
<dbReference type="PANTHER" id="PTHR23219">
    <property type="entry name" value="TYROSINE-PROTEIN PHOSPHATASE C15H7.3-RELATED"/>
    <property type="match status" value="1"/>
</dbReference>
<keyword evidence="1" id="KW-1185">Reference proteome</keyword>
<organism evidence="1 2">
    <name type="scientific">Heligmosomoides polygyrus</name>
    <name type="common">Parasitic roundworm</name>
    <dbReference type="NCBI Taxonomy" id="6339"/>
    <lineage>
        <taxon>Eukaryota</taxon>
        <taxon>Metazoa</taxon>
        <taxon>Ecdysozoa</taxon>
        <taxon>Nematoda</taxon>
        <taxon>Chromadorea</taxon>
        <taxon>Rhabditida</taxon>
        <taxon>Rhabditina</taxon>
        <taxon>Rhabditomorpha</taxon>
        <taxon>Strongyloidea</taxon>
        <taxon>Heligmosomidae</taxon>
        <taxon>Heligmosomoides</taxon>
    </lineage>
</organism>
<dbReference type="InterPro" id="IPR029021">
    <property type="entry name" value="Prot-tyrosine_phosphatase-like"/>
</dbReference>
<dbReference type="Proteomes" id="UP000050761">
    <property type="component" value="Unassembled WGS sequence"/>
</dbReference>
<dbReference type="AlphaFoldDB" id="A0A183FPH2"/>
<dbReference type="SUPFAM" id="SSF52799">
    <property type="entry name" value="(Phosphotyrosine protein) phosphatases II"/>
    <property type="match status" value="1"/>
</dbReference>
<protein>
    <submittedName>
        <fullName evidence="2">FBD domain-containing protein</fullName>
    </submittedName>
</protein>